<name>A0A1A8ZVF3_9ACTN</name>
<evidence type="ECO:0000256" key="1">
    <source>
        <dbReference type="SAM" id="MobiDB-lite"/>
    </source>
</evidence>
<keyword evidence="3" id="KW-1185">Reference proteome</keyword>
<feature type="region of interest" description="Disordered" evidence="1">
    <location>
        <begin position="35"/>
        <end position="55"/>
    </location>
</feature>
<dbReference type="PANTHER" id="PTHR40630:SF1">
    <property type="entry name" value="DNA-BINDING PROTEIN"/>
    <property type="match status" value="1"/>
</dbReference>
<dbReference type="PATRIC" id="fig|299146.4.peg.3146"/>
<dbReference type="Proteomes" id="UP000198765">
    <property type="component" value="Chromosome I"/>
</dbReference>
<sequence length="143" mass="16529">MSRNEDGRDTYHEFTEAVNMTPGELRKWLETDESKHVGWRRKGSKGGESVGHESGRKIIDLLRRSRDQLSEADYRHMRKVVGYVRRHMAQRPSGDVRRTRWRYSLMNWGHDPVKAPLPPPGGPSRKALERHGAPPKARRGPAR</sequence>
<dbReference type="PANTHER" id="PTHR40630">
    <property type="entry name" value="POSSIBLE DNA-BINDING PROTEIN"/>
    <property type="match status" value="1"/>
</dbReference>
<evidence type="ECO:0000313" key="3">
    <source>
        <dbReference type="Proteomes" id="UP000198765"/>
    </source>
</evidence>
<evidence type="ECO:0008006" key="4">
    <source>
        <dbReference type="Google" id="ProtNLM"/>
    </source>
</evidence>
<organism evidence="2 3">
    <name type="scientific">Micromonospora narathiwatensis</name>
    <dbReference type="NCBI Taxonomy" id="299146"/>
    <lineage>
        <taxon>Bacteria</taxon>
        <taxon>Bacillati</taxon>
        <taxon>Actinomycetota</taxon>
        <taxon>Actinomycetes</taxon>
        <taxon>Micromonosporales</taxon>
        <taxon>Micromonosporaceae</taxon>
        <taxon>Micromonospora</taxon>
    </lineage>
</organism>
<dbReference type="Pfam" id="PF11338">
    <property type="entry name" value="DUF3140"/>
    <property type="match status" value="1"/>
</dbReference>
<dbReference type="OrthoDB" id="513524at2"/>
<dbReference type="RefSeq" id="WP_091195938.1">
    <property type="nucleotide sequence ID" value="NZ_LT594324.1"/>
</dbReference>
<proteinExistence type="predicted"/>
<accession>A0A1A8ZVF3</accession>
<dbReference type="AlphaFoldDB" id="A0A1A8ZVF3"/>
<dbReference type="EMBL" id="LT594324">
    <property type="protein sequence ID" value="SBT47900.1"/>
    <property type="molecule type" value="Genomic_DNA"/>
</dbReference>
<feature type="region of interest" description="Disordered" evidence="1">
    <location>
        <begin position="109"/>
        <end position="143"/>
    </location>
</feature>
<evidence type="ECO:0000313" key="2">
    <source>
        <dbReference type="EMBL" id="SBT47900.1"/>
    </source>
</evidence>
<gene>
    <name evidence="2" type="ORF">GA0070621_3027</name>
</gene>
<protein>
    <recommendedName>
        <fullName evidence="4">DNA-binding protein</fullName>
    </recommendedName>
</protein>
<dbReference type="InterPro" id="IPR021487">
    <property type="entry name" value="DUF3140"/>
</dbReference>
<reference evidence="2 3" key="1">
    <citation type="submission" date="2016-06" db="EMBL/GenBank/DDBJ databases">
        <authorList>
            <person name="Kjaerup R.B."/>
            <person name="Dalgaard T.S."/>
            <person name="Juul-Madsen H.R."/>
        </authorList>
    </citation>
    <scope>NUCLEOTIDE SEQUENCE [LARGE SCALE GENOMIC DNA]</scope>
    <source>
        <strain evidence="2 3">DSM 45248</strain>
    </source>
</reference>